<dbReference type="EC" id="2.1.1.163" evidence="5"/>
<dbReference type="UniPathway" id="UPA00079">
    <property type="reaction ID" value="UER00169"/>
</dbReference>
<evidence type="ECO:0000256" key="1">
    <source>
        <dbReference type="ARBA" id="ARBA00022428"/>
    </source>
</evidence>
<dbReference type="PANTHER" id="PTHR43591:SF24">
    <property type="entry name" value="2-METHOXY-6-POLYPRENYL-1,4-BENZOQUINOL METHYLASE, MITOCHONDRIAL"/>
    <property type="match status" value="1"/>
</dbReference>
<dbReference type="Proteomes" id="UP000032417">
    <property type="component" value="Chromosome 1"/>
</dbReference>
<dbReference type="GO" id="GO:0009234">
    <property type="term" value="P:menaquinone biosynthetic process"/>
    <property type="evidence" value="ECO:0007669"/>
    <property type="project" value="UniProtKB-UniRule"/>
</dbReference>
<evidence type="ECO:0000256" key="2">
    <source>
        <dbReference type="ARBA" id="ARBA00022603"/>
    </source>
</evidence>
<dbReference type="GO" id="GO:0032259">
    <property type="term" value="P:methylation"/>
    <property type="evidence" value="ECO:0007669"/>
    <property type="project" value="UniProtKB-KW"/>
</dbReference>
<dbReference type="OrthoDB" id="9808140at2"/>
<evidence type="ECO:0000313" key="6">
    <source>
        <dbReference type="EMBL" id="CEA16685.1"/>
    </source>
</evidence>
<proteinExistence type="inferred from homology"/>
<gene>
    <name evidence="6" type="primary">ubiE</name>
    <name evidence="5" type="synonym">menG</name>
    <name evidence="6" type="ORF">ING2E5B_1948</name>
</gene>
<comment type="pathway">
    <text evidence="5">Quinol/quinone metabolism; menaquinone biosynthesis; menaquinol from 1,4-dihydroxy-2-naphthoate: step 2/2.</text>
</comment>
<dbReference type="InterPro" id="IPR029063">
    <property type="entry name" value="SAM-dependent_MTases_sf"/>
</dbReference>
<comment type="catalytic activity">
    <reaction evidence="5">
        <text>a 2-demethylmenaquinol + S-adenosyl-L-methionine = a menaquinol + S-adenosyl-L-homocysteine + H(+)</text>
        <dbReference type="Rhea" id="RHEA:42640"/>
        <dbReference type="Rhea" id="RHEA-COMP:9539"/>
        <dbReference type="Rhea" id="RHEA-COMP:9563"/>
        <dbReference type="ChEBI" id="CHEBI:15378"/>
        <dbReference type="ChEBI" id="CHEBI:18151"/>
        <dbReference type="ChEBI" id="CHEBI:55437"/>
        <dbReference type="ChEBI" id="CHEBI:57856"/>
        <dbReference type="ChEBI" id="CHEBI:59789"/>
        <dbReference type="EC" id="2.1.1.163"/>
    </reaction>
</comment>
<evidence type="ECO:0000256" key="4">
    <source>
        <dbReference type="ARBA" id="ARBA00022691"/>
    </source>
</evidence>
<dbReference type="STRING" id="1562970.ING2E5B_1948"/>
<sequence>MNYKVESVTPYDSDKPKKEQVTQMFDLVAPNYDKLNRILSLGIDDYWRREALGVLKKYPHSHILDIATGTGDFAILANKILKPEKITAVDISVGMMAVGVEKVKAKGYENVISFENQDCAEMTFSDNTFDAAIAAFGVRNFEDIDKSFSEVLRVLKPGGVFVFIELTTPEKSPMKDLHKFYTNNVVPLFSGLFTTEQKAYEYLPASIGAFPQGRNMMLILKKNGFTNIRLRRLTLGITTIYIAEK</sequence>
<dbReference type="EMBL" id="LN515532">
    <property type="protein sequence ID" value="CEA16685.1"/>
    <property type="molecule type" value="Genomic_DNA"/>
</dbReference>
<dbReference type="PANTHER" id="PTHR43591">
    <property type="entry name" value="METHYLTRANSFERASE"/>
    <property type="match status" value="1"/>
</dbReference>
<dbReference type="PROSITE" id="PS01183">
    <property type="entry name" value="UBIE_1"/>
    <property type="match status" value="1"/>
</dbReference>
<evidence type="ECO:0000256" key="3">
    <source>
        <dbReference type="ARBA" id="ARBA00022679"/>
    </source>
</evidence>
<dbReference type="PROSITE" id="PS01184">
    <property type="entry name" value="UBIE_2"/>
    <property type="match status" value="1"/>
</dbReference>
<keyword evidence="3 5" id="KW-0808">Transferase</keyword>
<keyword evidence="4 5" id="KW-0949">S-adenosyl-L-methionine</keyword>
<dbReference type="InterPro" id="IPR004033">
    <property type="entry name" value="UbiE/COQ5_MeTrFase"/>
</dbReference>
<dbReference type="InterPro" id="IPR023576">
    <property type="entry name" value="UbiE/COQ5_MeTrFase_CS"/>
</dbReference>
<dbReference type="NCBIfam" id="NF001244">
    <property type="entry name" value="PRK00216.1-5"/>
    <property type="match status" value="1"/>
</dbReference>
<keyword evidence="7" id="KW-1185">Reference proteome</keyword>
<dbReference type="KEGG" id="pbt:ING2E5B_1948"/>
<name>A0A098C191_9BACT</name>
<accession>A0A098C191</accession>
<keyword evidence="1 5" id="KW-0474">Menaquinone biosynthesis</keyword>
<dbReference type="PATRIC" id="fig|1562970.3.peg.1927"/>
<dbReference type="SUPFAM" id="SSF53335">
    <property type="entry name" value="S-adenosyl-L-methionine-dependent methyltransferases"/>
    <property type="match status" value="1"/>
</dbReference>
<organism evidence="6 7">
    <name type="scientific">Fermentimonas caenicola</name>
    <dbReference type="NCBI Taxonomy" id="1562970"/>
    <lineage>
        <taxon>Bacteria</taxon>
        <taxon>Pseudomonadati</taxon>
        <taxon>Bacteroidota</taxon>
        <taxon>Bacteroidia</taxon>
        <taxon>Bacteroidales</taxon>
        <taxon>Dysgonomonadaceae</taxon>
        <taxon>Fermentimonas</taxon>
    </lineage>
</organism>
<feature type="binding site" evidence="5">
    <location>
        <position position="90"/>
    </location>
    <ligand>
        <name>S-adenosyl-L-methionine</name>
        <dbReference type="ChEBI" id="CHEBI:59789"/>
    </ligand>
</feature>
<dbReference type="HOGENOM" id="CLU_037990_0_0_10"/>
<feature type="binding site" evidence="5">
    <location>
        <position position="70"/>
    </location>
    <ligand>
        <name>S-adenosyl-L-methionine</name>
        <dbReference type="ChEBI" id="CHEBI:59789"/>
    </ligand>
</feature>
<dbReference type="NCBIfam" id="TIGR01934">
    <property type="entry name" value="MenG_MenH_UbiE"/>
    <property type="match status" value="1"/>
</dbReference>
<comment type="caution">
    <text evidence="5">Lacks conserved residue(s) required for the propagation of feature annotation.</text>
</comment>
<protein>
    <recommendedName>
        <fullName evidence="5">Demethylmenaquinone methyltransferase</fullName>
        <ecNumber evidence="5">2.1.1.163</ecNumber>
    </recommendedName>
</protein>
<comment type="function">
    <text evidence="5">Methyltransferase required for the conversion of demethylmenaquinol (DMKH2) to menaquinol (MKH2).</text>
</comment>
<dbReference type="AlphaFoldDB" id="A0A098C191"/>
<evidence type="ECO:0000256" key="5">
    <source>
        <dbReference type="HAMAP-Rule" id="MF_01813"/>
    </source>
</evidence>
<dbReference type="GO" id="GO:0043770">
    <property type="term" value="F:demethylmenaquinone methyltransferase activity"/>
    <property type="evidence" value="ECO:0007669"/>
    <property type="project" value="UniProtKB-UniRule"/>
</dbReference>
<dbReference type="HAMAP" id="MF_01813">
    <property type="entry name" value="MenG_UbiE_methyltr"/>
    <property type="match status" value="1"/>
</dbReference>
<evidence type="ECO:0000313" key="7">
    <source>
        <dbReference type="Proteomes" id="UP000032417"/>
    </source>
</evidence>
<feature type="binding site" evidence="5">
    <location>
        <begin position="118"/>
        <end position="119"/>
    </location>
    <ligand>
        <name>S-adenosyl-L-methionine</name>
        <dbReference type="ChEBI" id="CHEBI:59789"/>
    </ligand>
</feature>
<dbReference type="CDD" id="cd02440">
    <property type="entry name" value="AdoMet_MTases"/>
    <property type="match status" value="1"/>
</dbReference>
<dbReference type="Pfam" id="PF01209">
    <property type="entry name" value="Ubie_methyltran"/>
    <property type="match status" value="1"/>
</dbReference>
<reference evidence="6 7" key="1">
    <citation type="submission" date="2014-08" db="EMBL/GenBank/DDBJ databases">
        <authorList>
            <person name="Wibberg D."/>
        </authorList>
    </citation>
    <scope>NUCLEOTIDE SEQUENCE [LARGE SCALE GENOMIC DNA]</scope>
    <source>
        <strain evidence="7">ING2-E5B</strain>
    </source>
</reference>
<keyword evidence="2 5" id="KW-0489">Methyltransferase</keyword>
<dbReference type="PROSITE" id="PS51608">
    <property type="entry name" value="SAM_MT_UBIE"/>
    <property type="match status" value="1"/>
</dbReference>
<dbReference type="Gene3D" id="3.40.50.150">
    <property type="entry name" value="Vaccinia Virus protein VP39"/>
    <property type="match status" value="1"/>
</dbReference>
<comment type="similarity">
    <text evidence="5">Belongs to the class I-like SAM-binding methyltransferase superfamily. MenG/UbiE family.</text>
</comment>